<dbReference type="AlphaFoldDB" id="A0A484MS26"/>
<dbReference type="Proteomes" id="UP000595140">
    <property type="component" value="Unassembled WGS sequence"/>
</dbReference>
<proteinExistence type="predicted"/>
<sequence length="219" mass="25562">MMRILQYTNQSSKKPQKIRWFSLLKHRLTWKQQLRISKYFQKTHLPLKLFHLKRQSLLHKNRTRKDQMKNYSNELLHSEALEILTNPTETEIPEKSAENLEMSKTPETNEAQEEQAVEAQRSSAEAEKETQMEELEASKSPVAIFEGQNEAEERDSLSRDISNFTLGEAEEESERTLKINDEEDVQDDAESLPMQLFQRTLSSHQARDRADGSQAQQTD</sequence>
<reference evidence="2 3" key="1">
    <citation type="submission" date="2018-04" db="EMBL/GenBank/DDBJ databases">
        <authorList>
            <person name="Vogel A."/>
        </authorList>
    </citation>
    <scope>NUCLEOTIDE SEQUENCE [LARGE SCALE GENOMIC DNA]</scope>
</reference>
<feature type="region of interest" description="Disordered" evidence="1">
    <location>
        <begin position="98"/>
        <end position="219"/>
    </location>
</feature>
<dbReference type="EMBL" id="OOIL02004447">
    <property type="protein sequence ID" value="VFQ91640.1"/>
    <property type="molecule type" value="Genomic_DNA"/>
</dbReference>
<feature type="compositionally biased region" description="Acidic residues" evidence="1">
    <location>
        <begin position="181"/>
        <end position="190"/>
    </location>
</feature>
<evidence type="ECO:0000313" key="3">
    <source>
        <dbReference type="Proteomes" id="UP000595140"/>
    </source>
</evidence>
<name>A0A484MS26_9ASTE</name>
<organism evidence="2 3">
    <name type="scientific">Cuscuta campestris</name>
    <dbReference type="NCBI Taxonomy" id="132261"/>
    <lineage>
        <taxon>Eukaryota</taxon>
        <taxon>Viridiplantae</taxon>
        <taxon>Streptophyta</taxon>
        <taxon>Embryophyta</taxon>
        <taxon>Tracheophyta</taxon>
        <taxon>Spermatophyta</taxon>
        <taxon>Magnoliopsida</taxon>
        <taxon>eudicotyledons</taxon>
        <taxon>Gunneridae</taxon>
        <taxon>Pentapetalae</taxon>
        <taxon>asterids</taxon>
        <taxon>lamiids</taxon>
        <taxon>Solanales</taxon>
        <taxon>Convolvulaceae</taxon>
        <taxon>Cuscuteae</taxon>
        <taxon>Cuscuta</taxon>
        <taxon>Cuscuta subgen. Grammica</taxon>
        <taxon>Cuscuta sect. Cleistogrammica</taxon>
    </lineage>
</organism>
<gene>
    <name evidence="2" type="ORF">CCAM_LOCUS33416</name>
</gene>
<evidence type="ECO:0000313" key="2">
    <source>
        <dbReference type="EMBL" id="VFQ91640.1"/>
    </source>
</evidence>
<accession>A0A484MS26</accession>
<protein>
    <submittedName>
        <fullName evidence="2">Uncharacterized protein</fullName>
    </submittedName>
</protein>
<evidence type="ECO:0000256" key="1">
    <source>
        <dbReference type="SAM" id="MobiDB-lite"/>
    </source>
</evidence>
<keyword evidence="3" id="KW-1185">Reference proteome</keyword>